<dbReference type="NCBIfam" id="NF035944">
    <property type="entry name" value="PEPxxWA-CTERM"/>
    <property type="match status" value="1"/>
</dbReference>
<gene>
    <name evidence="2" type="ORF">EUV02_14815</name>
</gene>
<protein>
    <submittedName>
        <fullName evidence="2">PEP-CTERM sorting domain-containing protein</fullName>
    </submittedName>
</protein>
<dbReference type="InterPro" id="IPR013424">
    <property type="entry name" value="Ice-binding_C"/>
</dbReference>
<organism evidence="2 3">
    <name type="scientific">Glacieibacterium arshaanense</name>
    <dbReference type="NCBI Taxonomy" id="2511025"/>
    <lineage>
        <taxon>Bacteria</taxon>
        <taxon>Pseudomonadati</taxon>
        <taxon>Pseudomonadota</taxon>
        <taxon>Alphaproteobacteria</taxon>
        <taxon>Sphingomonadales</taxon>
        <taxon>Sphingosinicellaceae</taxon>
        <taxon>Glacieibacterium</taxon>
    </lineage>
</organism>
<reference evidence="2 3" key="1">
    <citation type="submission" date="2019-02" db="EMBL/GenBank/DDBJ databases">
        <title>Polymorphobacter sp. isolated from the lake at the Tibet of China.</title>
        <authorList>
            <person name="Li A."/>
        </authorList>
    </citation>
    <scope>NUCLEOTIDE SEQUENCE [LARGE SCALE GENOMIC DNA]</scope>
    <source>
        <strain evidence="2 3">DJ1R-1</strain>
    </source>
</reference>
<dbReference type="Proteomes" id="UP000297737">
    <property type="component" value="Unassembled WGS sequence"/>
</dbReference>
<evidence type="ECO:0000313" key="3">
    <source>
        <dbReference type="Proteomes" id="UP000297737"/>
    </source>
</evidence>
<dbReference type="EMBL" id="SIHO01000004">
    <property type="protein sequence ID" value="TFU00442.1"/>
    <property type="molecule type" value="Genomic_DNA"/>
</dbReference>
<proteinExistence type="predicted"/>
<evidence type="ECO:0000259" key="1">
    <source>
        <dbReference type="Pfam" id="PF07589"/>
    </source>
</evidence>
<keyword evidence="3" id="KW-1185">Reference proteome</keyword>
<name>A0A4Y9EK13_9SPHN</name>
<sequence length="127" mass="13477">MFTNPNNEVDNARGINSAGTVVGFAQQFDDNGDQIAQIHTLWDFDGTSYTAYDLTSLIVNFTGWSFAAGAPQAINDSGDIVGFGLAPDGFEHGYLLTAVPEPASWAMMIGGFGMIGGALRRRRVAVA</sequence>
<dbReference type="AlphaFoldDB" id="A0A4Y9EK13"/>
<feature type="domain" description="Ice-binding protein C-terminal" evidence="1">
    <location>
        <begin position="98"/>
        <end position="122"/>
    </location>
</feature>
<dbReference type="OrthoDB" id="7566375at2"/>
<dbReference type="NCBIfam" id="TIGR02595">
    <property type="entry name" value="PEP_CTERM"/>
    <property type="match status" value="1"/>
</dbReference>
<accession>A0A4Y9EK13</accession>
<evidence type="ECO:0000313" key="2">
    <source>
        <dbReference type="EMBL" id="TFU00442.1"/>
    </source>
</evidence>
<dbReference type="Pfam" id="PF07589">
    <property type="entry name" value="PEP-CTERM"/>
    <property type="match status" value="1"/>
</dbReference>
<comment type="caution">
    <text evidence="2">The sequence shown here is derived from an EMBL/GenBank/DDBJ whole genome shotgun (WGS) entry which is preliminary data.</text>
</comment>